<dbReference type="SUPFAM" id="SSF55785">
    <property type="entry name" value="PYP-like sensor domain (PAS domain)"/>
    <property type="match status" value="2"/>
</dbReference>
<dbReference type="SUPFAM" id="SSF158472">
    <property type="entry name" value="HAMP domain-like"/>
    <property type="match status" value="1"/>
</dbReference>
<dbReference type="CDD" id="cd18774">
    <property type="entry name" value="PDC2_HK_sensor"/>
    <property type="match status" value="1"/>
</dbReference>
<dbReference type="InterPro" id="IPR035919">
    <property type="entry name" value="EAL_sf"/>
</dbReference>
<dbReference type="PROSITE" id="PS50885">
    <property type="entry name" value="HAMP"/>
    <property type="match status" value="1"/>
</dbReference>
<dbReference type="PROSITE" id="PS50112">
    <property type="entry name" value="PAS"/>
    <property type="match status" value="1"/>
</dbReference>
<accession>A0A3G9GF81</accession>
<feature type="domain" description="PAS" evidence="7">
    <location>
        <begin position="477"/>
        <end position="535"/>
    </location>
</feature>
<dbReference type="Pfam" id="PF00672">
    <property type="entry name" value="HAMP"/>
    <property type="match status" value="1"/>
</dbReference>
<dbReference type="CDD" id="cd06225">
    <property type="entry name" value="HAMP"/>
    <property type="match status" value="1"/>
</dbReference>
<dbReference type="Gene3D" id="3.20.20.450">
    <property type="entry name" value="EAL domain"/>
    <property type="match status" value="1"/>
</dbReference>
<evidence type="ECO:0000259" key="9">
    <source>
        <dbReference type="PROSITE" id="PS50883"/>
    </source>
</evidence>
<evidence type="ECO:0000256" key="1">
    <source>
        <dbReference type="ARBA" id="ARBA00004651"/>
    </source>
</evidence>
<dbReference type="Pfam" id="PF00990">
    <property type="entry name" value="GGDEF"/>
    <property type="match status" value="1"/>
</dbReference>
<dbReference type="PROSITE" id="PS50887">
    <property type="entry name" value="GGDEF"/>
    <property type="match status" value="1"/>
</dbReference>
<dbReference type="PROSITE" id="PS50113">
    <property type="entry name" value="PAC"/>
    <property type="match status" value="2"/>
</dbReference>
<evidence type="ECO:0000256" key="4">
    <source>
        <dbReference type="ARBA" id="ARBA00022989"/>
    </source>
</evidence>
<dbReference type="AlphaFoldDB" id="A0A3G9GF81"/>
<evidence type="ECO:0000256" key="2">
    <source>
        <dbReference type="ARBA" id="ARBA00022475"/>
    </source>
</evidence>
<dbReference type="GO" id="GO:0071111">
    <property type="term" value="F:cyclic-guanylate-specific phosphodiesterase activity"/>
    <property type="evidence" value="ECO:0007669"/>
    <property type="project" value="UniProtKB-EC"/>
</dbReference>
<keyword evidence="13" id="KW-1185">Reference proteome</keyword>
<dbReference type="FunFam" id="3.30.70.270:FF:000001">
    <property type="entry name" value="Diguanylate cyclase domain protein"/>
    <property type="match status" value="1"/>
</dbReference>
<keyword evidence="2" id="KW-1003">Cell membrane</keyword>
<dbReference type="Gene3D" id="3.30.450.20">
    <property type="entry name" value="PAS domain"/>
    <property type="match status" value="3"/>
</dbReference>
<dbReference type="PROSITE" id="PS50883">
    <property type="entry name" value="EAL"/>
    <property type="match status" value="1"/>
</dbReference>
<evidence type="ECO:0000256" key="6">
    <source>
        <dbReference type="ARBA" id="ARBA00051114"/>
    </source>
</evidence>
<keyword evidence="3" id="KW-0812">Transmembrane</keyword>
<dbReference type="InterPro" id="IPR000014">
    <property type="entry name" value="PAS"/>
</dbReference>
<dbReference type="SUPFAM" id="SSF55073">
    <property type="entry name" value="Nucleotide cyclase"/>
    <property type="match status" value="1"/>
</dbReference>
<dbReference type="InterPro" id="IPR001610">
    <property type="entry name" value="PAC"/>
</dbReference>
<dbReference type="GO" id="GO:0007165">
    <property type="term" value="P:signal transduction"/>
    <property type="evidence" value="ECO:0007669"/>
    <property type="project" value="InterPro"/>
</dbReference>
<dbReference type="SMART" id="SM00304">
    <property type="entry name" value="HAMP"/>
    <property type="match status" value="1"/>
</dbReference>
<dbReference type="PANTHER" id="PTHR44757">
    <property type="entry name" value="DIGUANYLATE CYCLASE DGCP"/>
    <property type="match status" value="1"/>
</dbReference>
<dbReference type="GO" id="GO:0005886">
    <property type="term" value="C:plasma membrane"/>
    <property type="evidence" value="ECO:0007669"/>
    <property type="project" value="UniProtKB-SubCell"/>
</dbReference>
<keyword evidence="5" id="KW-0472">Membrane</keyword>
<dbReference type="KEGG" id="amah:DLM_2939"/>
<proteinExistence type="predicted"/>
<evidence type="ECO:0000259" key="7">
    <source>
        <dbReference type="PROSITE" id="PS50112"/>
    </source>
</evidence>
<dbReference type="InterPro" id="IPR003660">
    <property type="entry name" value="HAMP_dom"/>
</dbReference>
<dbReference type="NCBIfam" id="TIGR00229">
    <property type="entry name" value="sensory_box"/>
    <property type="match status" value="2"/>
</dbReference>
<dbReference type="Pfam" id="PF13426">
    <property type="entry name" value="PAS_9"/>
    <property type="match status" value="1"/>
</dbReference>
<evidence type="ECO:0000313" key="12">
    <source>
        <dbReference type="EMBL" id="BBF86540.1"/>
    </source>
</evidence>
<dbReference type="Pfam" id="PF02743">
    <property type="entry name" value="dCache_1"/>
    <property type="match status" value="1"/>
</dbReference>
<evidence type="ECO:0000256" key="3">
    <source>
        <dbReference type="ARBA" id="ARBA00022692"/>
    </source>
</evidence>
<evidence type="ECO:0000259" key="8">
    <source>
        <dbReference type="PROSITE" id="PS50113"/>
    </source>
</evidence>
<dbReference type="InterPro" id="IPR000160">
    <property type="entry name" value="GGDEF_dom"/>
</dbReference>
<comment type="catalytic activity">
    <reaction evidence="6">
        <text>3',3'-c-di-GMP + H2O = 5'-phosphoguanylyl(3'-&gt;5')guanosine + H(+)</text>
        <dbReference type="Rhea" id="RHEA:24902"/>
        <dbReference type="ChEBI" id="CHEBI:15377"/>
        <dbReference type="ChEBI" id="CHEBI:15378"/>
        <dbReference type="ChEBI" id="CHEBI:58754"/>
        <dbReference type="ChEBI" id="CHEBI:58805"/>
        <dbReference type="EC" id="3.1.4.52"/>
    </reaction>
    <physiologicalReaction direction="left-to-right" evidence="6">
        <dbReference type="Rhea" id="RHEA:24903"/>
    </physiologicalReaction>
</comment>
<dbReference type="SMART" id="SM00052">
    <property type="entry name" value="EAL"/>
    <property type="match status" value="1"/>
</dbReference>
<feature type="domain" description="PAC" evidence="8">
    <location>
        <begin position="433"/>
        <end position="483"/>
    </location>
</feature>
<dbReference type="GO" id="GO:0071732">
    <property type="term" value="P:cellular response to nitric oxide"/>
    <property type="evidence" value="ECO:0007669"/>
    <property type="project" value="UniProtKB-ARBA"/>
</dbReference>
<dbReference type="CDD" id="cd01949">
    <property type="entry name" value="GGDEF"/>
    <property type="match status" value="1"/>
</dbReference>
<dbReference type="Pfam" id="PF00563">
    <property type="entry name" value="EAL"/>
    <property type="match status" value="1"/>
</dbReference>
<dbReference type="EMBL" id="AP018823">
    <property type="protein sequence ID" value="BBF86540.1"/>
    <property type="molecule type" value="Genomic_DNA"/>
</dbReference>
<dbReference type="InterPro" id="IPR013655">
    <property type="entry name" value="PAS_fold_3"/>
</dbReference>
<reference evidence="13" key="3">
    <citation type="journal article" date="2017" name="Plant Physiol. Biochem.">
        <title>Differential oxidative and antioxidative response of duckweed Lemna minor toward plant growth promoting/inhibiting bacteria.</title>
        <authorList>
            <person name="Ishizawa H."/>
            <person name="Kuroda M."/>
            <person name="Morikawa M."/>
            <person name="Ike M."/>
        </authorList>
    </citation>
    <scope>NUCLEOTIDE SEQUENCE [LARGE SCALE GENOMIC DNA]</scope>
    <source>
        <strain evidence="13">H3</strain>
    </source>
</reference>
<dbReference type="NCBIfam" id="TIGR00254">
    <property type="entry name" value="GGDEF"/>
    <property type="match status" value="1"/>
</dbReference>
<dbReference type="InterPro" id="IPR001633">
    <property type="entry name" value="EAL_dom"/>
</dbReference>
<dbReference type="SMART" id="SM00091">
    <property type="entry name" value="PAS"/>
    <property type="match status" value="2"/>
</dbReference>
<dbReference type="Gene3D" id="6.10.340.10">
    <property type="match status" value="1"/>
</dbReference>
<dbReference type="InterPro" id="IPR029787">
    <property type="entry name" value="Nucleotide_cyclase"/>
</dbReference>
<protein>
    <submittedName>
        <fullName evidence="12">Diguanylate cyclase</fullName>
    </submittedName>
</protein>
<dbReference type="InterPro" id="IPR000700">
    <property type="entry name" value="PAS-assoc_C"/>
</dbReference>
<dbReference type="Pfam" id="PF08447">
    <property type="entry name" value="PAS_3"/>
    <property type="match status" value="1"/>
</dbReference>
<dbReference type="CDD" id="cd00130">
    <property type="entry name" value="PAS"/>
    <property type="match status" value="2"/>
</dbReference>
<dbReference type="SUPFAM" id="SSF141868">
    <property type="entry name" value="EAL domain-like"/>
    <property type="match status" value="1"/>
</dbReference>
<dbReference type="FunFam" id="3.20.20.450:FF:000001">
    <property type="entry name" value="Cyclic di-GMP phosphodiesterase yahA"/>
    <property type="match status" value="1"/>
</dbReference>
<organism evidence="12 13">
    <name type="scientific">Aquitalea magnusonii</name>
    <dbReference type="NCBI Taxonomy" id="332411"/>
    <lineage>
        <taxon>Bacteria</taxon>
        <taxon>Pseudomonadati</taxon>
        <taxon>Pseudomonadota</taxon>
        <taxon>Betaproteobacteria</taxon>
        <taxon>Neisseriales</taxon>
        <taxon>Chromobacteriaceae</taxon>
        <taxon>Aquitalea</taxon>
    </lineage>
</organism>
<dbReference type="InterPro" id="IPR035965">
    <property type="entry name" value="PAS-like_dom_sf"/>
</dbReference>
<evidence type="ECO:0000259" key="10">
    <source>
        <dbReference type="PROSITE" id="PS50885"/>
    </source>
</evidence>
<dbReference type="SMART" id="SM00267">
    <property type="entry name" value="GGDEF"/>
    <property type="match status" value="1"/>
</dbReference>
<feature type="domain" description="EAL" evidence="9">
    <location>
        <begin position="783"/>
        <end position="1037"/>
    </location>
</feature>
<dbReference type="CDD" id="cd01948">
    <property type="entry name" value="EAL"/>
    <property type="match status" value="1"/>
</dbReference>
<dbReference type="InterPro" id="IPR033479">
    <property type="entry name" value="dCache_1"/>
</dbReference>
<evidence type="ECO:0000256" key="5">
    <source>
        <dbReference type="ARBA" id="ARBA00023136"/>
    </source>
</evidence>
<dbReference type="PANTHER" id="PTHR44757:SF2">
    <property type="entry name" value="BIOFILM ARCHITECTURE MAINTENANCE PROTEIN MBAA"/>
    <property type="match status" value="1"/>
</dbReference>
<feature type="domain" description="PAC" evidence="8">
    <location>
        <begin position="552"/>
        <end position="604"/>
    </location>
</feature>
<reference evidence="13" key="1">
    <citation type="journal article" date="2017" name="Biotechnol. Biofuels">
        <title>Evaluation of environmental bacterial communities as a factor affecting the growth of duckweed Lemna minor.</title>
        <authorList>
            <person name="Ishizawa H."/>
            <person name="Kuroda M."/>
            <person name="Morikawa M."/>
            <person name="Ike M."/>
        </authorList>
    </citation>
    <scope>NUCLEOTIDE SEQUENCE [LARGE SCALE GENOMIC DNA]</scope>
    <source>
        <strain evidence="13">H3</strain>
    </source>
</reference>
<reference evidence="12 13" key="2">
    <citation type="journal article" date="2017" name="Genome Announc.">
        <title>Draft genome sequence of Aquitalea magnusonii strain H3, a plant growth-promoting bacterium of duckweed Lemna minor.</title>
        <authorList>
            <person name="Ishizawa H."/>
            <person name="Kuroda M."/>
            <person name="Ike M."/>
        </authorList>
    </citation>
    <scope>NUCLEOTIDE SEQUENCE [LARGE SCALE GENOMIC DNA]</scope>
    <source>
        <strain evidence="12 13">H3</strain>
    </source>
</reference>
<dbReference type="SMART" id="SM00086">
    <property type="entry name" value="PAC"/>
    <property type="match status" value="2"/>
</dbReference>
<feature type="domain" description="GGDEF" evidence="11">
    <location>
        <begin position="636"/>
        <end position="774"/>
    </location>
</feature>
<dbReference type="Proteomes" id="UP000198290">
    <property type="component" value="Chromosome"/>
</dbReference>
<gene>
    <name evidence="12" type="ORF">DLM_2939</name>
</gene>
<feature type="domain" description="HAMP" evidence="10">
    <location>
        <begin position="294"/>
        <end position="347"/>
    </location>
</feature>
<evidence type="ECO:0000259" key="11">
    <source>
        <dbReference type="PROSITE" id="PS50887"/>
    </source>
</evidence>
<dbReference type="Gene3D" id="3.30.70.270">
    <property type="match status" value="1"/>
</dbReference>
<dbReference type="CDD" id="cd12914">
    <property type="entry name" value="PDC1_DGC_like"/>
    <property type="match status" value="1"/>
</dbReference>
<comment type="subcellular location">
    <subcellularLocation>
        <location evidence="1">Cell membrane</location>
        <topology evidence="1">Multi-pass membrane protein</topology>
    </subcellularLocation>
</comment>
<dbReference type="InterPro" id="IPR052155">
    <property type="entry name" value="Biofilm_reg_signaling"/>
</dbReference>
<evidence type="ECO:0000313" key="13">
    <source>
        <dbReference type="Proteomes" id="UP000198290"/>
    </source>
</evidence>
<dbReference type="InterPro" id="IPR043128">
    <property type="entry name" value="Rev_trsase/Diguanyl_cyclase"/>
</dbReference>
<sequence length="1048" mass="116324">MLLALVLTLWLATLLISHSLRQQMEDTISAQQFSTVSLAAREVDRSVRERVQALQSLTTQFKGKPVSTAAIQPELLRRPILLMMFNWGIVVLDKNGEVKASIPESLGRNGRSYADSAFFRLAMQHGGRYITEPMQGHYSGQPVISMLEPLLDAHGKLVGLIMGVTNLAQANFLDDISSARYGATGSFFITAPQSRRYIMSSDKQRLLKAGPPPGINALYDRYINGYEGSGVAMSSRGVLELSSSVHIKSTGWLMQSVLPAEEAFAPIHTLQHQLFALALLLTLLAGGLCWWWLRRQLLPLSEATQLLTRMGDGELPKQPLPVSRADEVGLLATSFNTLLERIQREEEKAAEHAANRLLRKIVSQIPGVVFQYRMFSDGHGCFPFASEAFYDIYGIRPETVNQCADPIRNMVHPLDRDSFFEALHHSAQTLTQWRTEYRICLPDGQIKWLLVDAMPEQDGDEVLWYGFIADISRHKSMEAELRIAATTFLTQEGIMVTDPEGCILRVNPSFCQITGYDSADVVGKTPAVLSSHRHPAAFYQQLWQSLLEHGAWQGEIWNTRKNGEVFPEWLTITAVKDSAGHTSHYVAIFQDITERKAAADEIQTLAFYDALTHLPNRRLLQDRLQHALDAARRQKAYGALLFLDLDNFKSLNDTMGHDIGDILLQEVAGRLLRCLRTGDTVARLGGDEFIVMLENLGAQRDQAMREAETVGRKILATLHQPYQLRGQDYRGSSSLGIALFADENSSSEDILKQADLAMYQAKSAGRNTLRFFDPLMQAEINARTRLEAELHQALEQGEFSLYYQPQIHHGQPCRSVEALLRWHSPQHGLMLPAAFIALAEQSNLILAIDHWVLQQACIQLAEWAKNPATAGLSIAVNVSARQFHQADFVSRVSALLRESGANPTLLKLEITESLLLMKLRDAACKMNSLRAMGITFALDDFGTGYSSLSYLKQLPLDQVKIDRSFVRDVLENSNDAAICKAVIALGQSLGLAVIAEGVETSGQYDFMVAQGCLAVQGFLFSKAMPASQLPGWLSQAQPHGMAENAAAG</sequence>
<keyword evidence="4" id="KW-1133">Transmembrane helix</keyword>
<name>A0A3G9GF81_9NEIS</name>